<dbReference type="PANTHER" id="PTHR10083">
    <property type="entry name" value="KUNITZ-TYPE PROTEASE INHIBITOR-RELATED"/>
    <property type="match status" value="1"/>
</dbReference>
<reference evidence="12" key="1">
    <citation type="submission" date="2025-08" db="UniProtKB">
        <authorList>
            <consortium name="RefSeq"/>
        </authorList>
    </citation>
    <scope>IDENTIFICATION</scope>
    <source>
        <tissue evidence="12">Whole larval tissue</tissue>
    </source>
</reference>
<dbReference type="GeneID" id="118279806"/>
<name>A0A9R0DIS1_SPOFR</name>
<dbReference type="PROSITE" id="PS00280">
    <property type="entry name" value="BPTI_KUNITZ_1"/>
    <property type="match status" value="1"/>
</dbReference>
<dbReference type="PRINTS" id="PR00759">
    <property type="entry name" value="BASICPTASE"/>
</dbReference>
<keyword evidence="5" id="KW-0722">Serine protease inhibitor</keyword>
<dbReference type="CDD" id="cd00109">
    <property type="entry name" value="Kunitz-type"/>
    <property type="match status" value="1"/>
</dbReference>
<dbReference type="InterPro" id="IPR036880">
    <property type="entry name" value="Kunitz_BPTI_sf"/>
</dbReference>
<keyword evidence="4" id="KW-0646">Protease inhibitor</keyword>
<evidence type="ECO:0000313" key="12">
    <source>
        <dbReference type="RefSeq" id="XP_035455488.1"/>
    </source>
</evidence>
<feature type="chain" id="PRO_5040400970" evidence="9">
    <location>
        <begin position="19"/>
        <end position="74"/>
    </location>
</feature>
<evidence type="ECO:0000259" key="10">
    <source>
        <dbReference type="PROSITE" id="PS50279"/>
    </source>
</evidence>
<keyword evidence="2" id="KW-0964">Secreted</keyword>
<dbReference type="InterPro" id="IPR002223">
    <property type="entry name" value="Kunitz_BPTI"/>
</dbReference>
<evidence type="ECO:0000256" key="6">
    <source>
        <dbReference type="ARBA" id="ARBA00023157"/>
    </source>
</evidence>
<organism evidence="11 12">
    <name type="scientific">Spodoptera frugiperda</name>
    <name type="common">Fall armyworm</name>
    <dbReference type="NCBI Taxonomy" id="7108"/>
    <lineage>
        <taxon>Eukaryota</taxon>
        <taxon>Metazoa</taxon>
        <taxon>Ecdysozoa</taxon>
        <taxon>Arthropoda</taxon>
        <taxon>Hexapoda</taxon>
        <taxon>Insecta</taxon>
        <taxon>Pterygota</taxon>
        <taxon>Neoptera</taxon>
        <taxon>Endopterygota</taxon>
        <taxon>Lepidoptera</taxon>
        <taxon>Glossata</taxon>
        <taxon>Ditrysia</taxon>
        <taxon>Noctuoidea</taxon>
        <taxon>Noctuidae</taxon>
        <taxon>Amphipyrinae</taxon>
        <taxon>Spodoptera</taxon>
    </lineage>
</organism>
<dbReference type="PANTHER" id="PTHR10083:SF376">
    <property type="entry name" value="SERINE PEPTIDASE INHIBITOR, KUNITZ TYPE, 3"/>
    <property type="match status" value="1"/>
</dbReference>
<dbReference type="GO" id="GO:0090729">
    <property type="term" value="F:toxin activity"/>
    <property type="evidence" value="ECO:0007669"/>
    <property type="project" value="UniProtKB-KW"/>
</dbReference>
<evidence type="ECO:0000256" key="2">
    <source>
        <dbReference type="ARBA" id="ARBA00022525"/>
    </source>
</evidence>
<evidence type="ECO:0000256" key="3">
    <source>
        <dbReference type="ARBA" id="ARBA00022656"/>
    </source>
</evidence>
<dbReference type="InterPro" id="IPR050098">
    <property type="entry name" value="TFPI/VKTCI-like"/>
</dbReference>
<dbReference type="InterPro" id="IPR020901">
    <property type="entry name" value="Prtase_inh_Kunz-CS"/>
</dbReference>
<keyword evidence="9" id="KW-0732">Signal</keyword>
<dbReference type="RefSeq" id="XP_035455488.1">
    <property type="nucleotide sequence ID" value="XM_035599595.2"/>
</dbReference>
<dbReference type="Gene3D" id="4.10.410.10">
    <property type="entry name" value="Pancreatic trypsin inhibitor Kunitz domain"/>
    <property type="match status" value="1"/>
</dbReference>
<evidence type="ECO:0000256" key="7">
    <source>
        <dbReference type="ARBA" id="ARBA00023240"/>
    </source>
</evidence>
<dbReference type="AlphaFoldDB" id="A0A9R0DIS1"/>
<evidence type="ECO:0000256" key="8">
    <source>
        <dbReference type="ARBA" id="ARBA00034146"/>
    </source>
</evidence>
<keyword evidence="6" id="KW-1015">Disulfide bond</keyword>
<feature type="domain" description="BPTI/Kunitz inhibitor" evidence="10">
    <location>
        <begin position="23"/>
        <end position="73"/>
    </location>
</feature>
<dbReference type="SMART" id="SM00131">
    <property type="entry name" value="KU"/>
    <property type="match status" value="1"/>
</dbReference>
<dbReference type="Proteomes" id="UP000829999">
    <property type="component" value="Chromosome 22"/>
</dbReference>
<evidence type="ECO:0000256" key="1">
    <source>
        <dbReference type="ARBA" id="ARBA00004613"/>
    </source>
</evidence>
<evidence type="ECO:0000313" key="11">
    <source>
        <dbReference type="Proteomes" id="UP000829999"/>
    </source>
</evidence>
<dbReference type="FunFam" id="4.10.410.10:FF:000020">
    <property type="entry name" value="Collagen, type VI, alpha 3"/>
    <property type="match status" value="1"/>
</dbReference>
<dbReference type="GO" id="GO:0005615">
    <property type="term" value="C:extracellular space"/>
    <property type="evidence" value="ECO:0007669"/>
    <property type="project" value="TreeGrafter"/>
</dbReference>
<evidence type="ECO:0000256" key="9">
    <source>
        <dbReference type="SAM" id="SignalP"/>
    </source>
</evidence>
<keyword evidence="7" id="KW-1199">Hemostasis impairing toxin</keyword>
<dbReference type="SUPFAM" id="SSF57362">
    <property type="entry name" value="BPTI-like"/>
    <property type="match status" value="1"/>
</dbReference>
<accession>A0A9R0DIS1</accession>
<dbReference type="PROSITE" id="PS50279">
    <property type="entry name" value="BPTI_KUNITZ_2"/>
    <property type="match status" value="1"/>
</dbReference>
<gene>
    <name evidence="12" type="primary">LOC118279806</name>
</gene>
<evidence type="ECO:0000256" key="5">
    <source>
        <dbReference type="ARBA" id="ARBA00022900"/>
    </source>
</evidence>
<protein>
    <submittedName>
        <fullName evidence="12">Kunitz-like toxin PcKuz3 isoform X4</fullName>
    </submittedName>
</protein>
<keyword evidence="11" id="KW-1185">Reference proteome</keyword>
<comment type="subcellular location">
    <subcellularLocation>
        <location evidence="1">Secreted</location>
    </subcellularLocation>
</comment>
<feature type="signal peptide" evidence="9">
    <location>
        <begin position="1"/>
        <end position="18"/>
    </location>
</feature>
<evidence type="ECO:0000256" key="4">
    <source>
        <dbReference type="ARBA" id="ARBA00022690"/>
    </source>
</evidence>
<keyword evidence="8" id="KW-1203">Blood coagulation cascade inhibiting toxin</keyword>
<proteinExistence type="predicted"/>
<dbReference type="GO" id="GO:0004867">
    <property type="term" value="F:serine-type endopeptidase inhibitor activity"/>
    <property type="evidence" value="ECO:0007669"/>
    <property type="project" value="UniProtKB-KW"/>
</dbReference>
<keyword evidence="3" id="KW-0800">Toxin</keyword>
<dbReference type="Pfam" id="PF00014">
    <property type="entry name" value="Kunitz_BPTI"/>
    <property type="match status" value="1"/>
</dbReference>
<sequence length="74" mass="8329">MKFLYFLLTLLLVALCEARDPKCLQPRDPGMCMAYIPMYAFDSAKGSCEFFVYGGCQGNDNRFPTLESCQSACH</sequence>